<organism evidence="4 5">
    <name type="scientific">Carpediemonas membranifera</name>
    <dbReference type="NCBI Taxonomy" id="201153"/>
    <lineage>
        <taxon>Eukaryota</taxon>
        <taxon>Metamonada</taxon>
        <taxon>Carpediemonas-like organisms</taxon>
        <taxon>Carpediemonas</taxon>
    </lineage>
</organism>
<dbReference type="InterPro" id="IPR003316">
    <property type="entry name" value="E2F_WHTH_DNA-bd_dom"/>
</dbReference>
<comment type="similarity">
    <text evidence="1">Belongs to the E2F/DP family.</text>
</comment>
<dbReference type="SUPFAM" id="SSF46785">
    <property type="entry name" value="Winged helix' DNA-binding domain"/>
    <property type="match status" value="1"/>
</dbReference>
<keyword evidence="1" id="KW-0238">DNA-binding</keyword>
<comment type="caution">
    <text evidence="4">The sequence shown here is derived from an EMBL/GenBank/DDBJ whole genome shotgun (WGS) entry which is preliminary data.</text>
</comment>
<feature type="domain" description="E2F/DP family winged-helix DNA-binding" evidence="3">
    <location>
        <begin position="178"/>
        <end position="229"/>
    </location>
</feature>
<sequence length="374" mass="42410">MLFRRQLNEPETYSSIETLMATITDTVMATRAAAAEAEKTKAPSPEEEVLRKEPDEARELSKDSNDPSQDEYTSSFEQEALAQFLSQMASGPEEAADKTSKTATDPLSMLLAASQDIDKEEQLEVQANLGRRLKEKEEKKRVIVPNNPLSDEEHAVVFRRNRYLNPVTANKRRYSTREGLEESTVKIVRMLMIRGKSMFKEVFSNIGIDYRRAYDILNVLLSTPLITKLGPPFESNHPYQCLTADTPVCIVDPIDIETGEDEAVAVMDQFNVHRRMHDVLHNMLMDDDDTIESKAIVDSTHLLGDDYADPTTFVNNSGQVAPPMPPVLEWDWCRLGRNMARRGHSVLMTKKPRFSQRPVMQREQKSGAARTLYT</sequence>
<evidence type="ECO:0000256" key="1">
    <source>
        <dbReference type="RuleBase" id="RU003796"/>
    </source>
</evidence>
<dbReference type="EMBL" id="JAHDYR010000064">
    <property type="protein sequence ID" value="KAG9390541.1"/>
    <property type="molecule type" value="Genomic_DNA"/>
</dbReference>
<keyword evidence="5" id="KW-1185">Reference proteome</keyword>
<evidence type="ECO:0000256" key="2">
    <source>
        <dbReference type="SAM" id="MobiDB-lite"/>
    </source>
</evidence>
<gene>
    <name evidence="4" type="ORF">J8273_7892</name>
</gene>
<evidence type="ECO:0000259" key="3">
    <source>
        <dbReference type="Pfam" id="PF02319"/>
    </source>
</evidence>
<keyword evidence="1" id="KW-0539">Nucleus</keyword>
<feature type="compositionally biased region" description="Polar residues" evidence="2">
    <location>
        <begin position="66"/>
        <end position="77"/>
    </location>
</feature>
<protein>
    <recommendedName>
        <fullName evidence="3">E2F/DP family winged-helix DNA-binding domain-containing protein</fullName>
    </recommendedName>
</protein>
<evidence type="ECO:0000313" key="5">
    <source>
        <dbReference type="Proteomes" id="UP000717585"/>
    </source>
</evidence>
<dbReference type="Proteomes" id="UP000717585">
    <property type="component" value="Unassembled WGS sequence"/>
</dbReference>
<dbReference type="GO" id="GO:0005634">
    <property type="term" value="C:nucleus"/>
    <property type="evidence" value="ECO:0007669"/>
    <property type="project" value="UniProtKB-SubCell"/>
</dbReference>
<feature type="compositionally biased region" description="Basic and acidic residues" evidence="2">
    <location>
        <begin position="48"/>
        <end position="65"/>
    </location>
</feature>
<keyword evidence="1" id="KW-0804">Transcription</keyword>
<dbReference type="GO" id="GO:0006355">
    <property type="term" value="P:regulation of DNA-templated transcription"/>
    <property type="evidence" value="ECO:0007669"/>
    <property type="project" value="InterPro"/>
</dbReference>
<dbReference type="GO" id="GO:0003677">
    <property type="term" value="F:DNA binding"/>
    <property type="evidence" value="ECO:0007669"/>
    <property type="project" value="UniProtKB-KW"/>
</dbReference>
<name>A0A8J6APV3_9EUKA</name>
<comment type="subcellular location">
    <subcellularLocation>
        <location evidence="1">Nucleus</location>
    </subcellularLocation>
</comment>
<feature type="region of interest" description="Disordered" evidence="2">
    <location>
        <begin position="32"/>
        <end position="77"/>
    </location>
</feature>
<evidence type="ECO:0000313" key="4">
    <source>
        <dbReference type="EMBL" id="KAG9390541.1"/>
    </source>
</evidence>
<dbReference type="OrthoDB" id="10265781at2759"/>
<accession>A0A8J6APV3</accession>
<dbReference type="Pfam" id="PF02319">
    <property type="entry name" value="WHD_E2F_TDP"/>
    <property type="match status" value="1"/>
</dbReference>
<proteinExistence type="inferred from homology"/>
<dbReference type="InterPro" id="IPR036390">
    <property type="entry name" value="WH_DNA-bd_sf"/>
</dbReference>
<dbReference type="GO" id="GO:0005667">
    <property type="term" value="C:transcription regulator complex"/>
    <property type="evidence" value="ECO:0007669"/>
    <property type="project" value="InterPro"/>
</dbReference>
<reference evidence="4" key="1">
    <citation type="submission" date="2021-05" db="EMBL/GenBank/DDBJ databases">
        <title>A free-living protist that lacks canonical eukaryotic 1 DNA replication and segregation systems.</title>
        <authorList>
            <person name="Salas-Leiva D.E."/>
            <person name="Tromer E.C."/>
            <person name="Curtis B.A."/>
            <person name="Jerlstrom-Hultqvist J."/>
            <person name="Kolisko M."/>
            <person name="Yi Z."/>
            <person name="Salas-Leiva J.S."/>
            <person name="Gallot-Lavallee L."/>
            <person name="Kops G.J.P.L."/>
            <person name="Archibald J.M."/>
            <person name="Simpson A.G.B."/>
            <person name="Roger A.J."/>
        </authorList>
    </citation>
    <scope>NUCLEOTIDE SEQUENCE</scope>
    <source>
        <strain evidence="4">BICM</strain>
    </source>
</reference>
<keyword evidence="1" id="KW-0805">Transcription regulation</keyword>
<dbReference type="AlphaFoldDB" id="A0A8J6APV3"/>
<feature type="region of interest" description="Disordered" evidence="2">
    <location>
        <begin position="355"/>
        <end position="374"/>
    </location>
</feature>